<accession>A0A7S3LUH6</accession>
<dbReference type="EMBL" id="HBIB01041813">
    <property type="protein sequence ID" value="CAE0265033.1"/>
    <property type="molecule type" value="Transcribed_RNA"/>
</dbReference>
<name>A0A7S3LUH6_9EUKA</name>
<dbReference type="EMBL" id="HBIB01041816">
    <property type="protein sequence ID" value="CAE0265036.1"/>
    <property type="molecule type" value="Transcribed_RNA"/>
</dbReference>
<reference evidence="2" key="1">
    <citation type="submission" date="2021-01" db="EMBL/GenBank/DDBJ databases">
        <authorList>
            <person name="Corre E."/>
            <person name="Pelletier E."/>
            <person name="Niang G."/>
            <person name="Scheremetjew M."/>
            <person name="Finn R."/>
            <person name="Kale V."/>
            <person name="Holt S."/>
            <person name="Cochrane G."/>
            <person name="Meng A."/>
            <person name="Brown T."/>
            <person name="Cohen L."/>
        </authorList>
    </citation>
    <scope>NUCLEOTIDE SEQUENCE</scope>
    <source>
        <strain evidence="2">NIES-2562</strain>
    </source>
</reference>
<evidence type="ECO:0000313" key="2">
    <source>
        <dbReference type="EMBL" id="CAE0265036.1"/>
    </source>
</evidence>
<organism evidence="2">
    <name type="scientific">Palpitomonas bilix</name>
    <dbReference type="NCBI Taxonomy" id="652834"/>
    <lineage>
        <taxon>Eukaryota</taxon>
        <taxon>Eukaryota incertae sedis</taxon>
    </lineage>
</organism>
<protein>
    <submittedName>
        <fullName evidence="2">Uncharacterized protein</fullName>
    </submittedName>
</protein>
<evidence type="ECO:0000313" key="1">
    <source>
        <dbReference type="EMBL" id="CAE0265033.1"/>
    </source>
</evidence>
<dbReference type="AlphaFoldDB" id="A0A7S3LUH6"/>
<sequence length="308" mass="34058">MAFASGGFGMDLGDAAHASPPLHSTAHEDGLSPPGINAAYYQRHDLFSSAGQSLPIRPSLADFLDPPARYCRPPRLLFILRAASDSRDCAVCVDRILATEQSFGAPTPKVIELHEAQLRDNTEAVVSSVQDVLRHSHEPFLIVRGPIKHLSLVHHLIHTAEEVFYSPFVANIFPPRDITAGYEGGPPQYLIRHASMATTGVTDSLGPQPHRIMRDGKRGEECIDSMTVEGEGRSAYVEEMEEGGGSDEYRLHSQMRSRTFSDEPIEKRPKTLTTIKERRLMPILKTEDPIAVQKKGQKDTVKRVRFGA</sequence>
<proteinExistence type="predicted"/>
<gene>
    <name evidence="1" type="ORF">PBIL07802_LOCUS27369</name>
    <name evidence="2" type="ORF">PBIL07802_LOCUS27372</name>
</gene>